<evidence type="ECO:0000313" key="2">
    <source>
        <dbReference type="Proteomes" id="UP000002457"/>
    </source>
</evidence>
<evidence type="ECO:0000313" key="1">
    <source>
        <dbReference type="EMBL" id="ACL16222.1"/>
    </source>
</evidence>
<accession>B8GGG7</accession>
<dbReference type="KEGG" id="mpl:Mpal_0862"/>
<keyword evidence="2" id="KW-1185">Reference proteome</keyword>
<reference evidence="1 2" key="1">
    <citation type="journal article" date="2015" name="Genome Announc.">
        <title>Complete Genome Sequence of Methanosphaerula palustris E1-9CT, a Hydrogenotrophic Methanogen Isolated from a Minerotrophic Fen Peatland.</title>
        <authorList>
            <person name="Cadillo-Quiroz H."/>
            <person name="Browne P."/>
            <person name="Kyrpides N."/>
            <person name="Woyke T."/>
            <person name="Goodwin L."/>
            <person name="Detter C."/>
            <person name="Yavitt J.B."/>
            <person name="Zinder S.H."/>
        </authorList>
    </citation>
    <scope>NUCLEOTIDE SEQUENCE [LARGE SCALE GENOMIC DNA]</scope>
    <source>
        <strain evidence="2">ATCC BAA-1556 / DSM 19958 / E1-9c</strain>
    </source>
</reference>
<sequence length="34" mass="3823">MDDTNREAATWTEHRNTTTVMLAVSLALDGFLEI</sequence>
<protein>
    <submittedName>
        <fullName evidence="1">Uncharacterized protein</fullName>
    </submittedName>
</protein>
<dbReference type="AlphaFoldDB" id="B8GGG7"/>
<name>B8GGG7_METPE</name>
<dbReference type="Proteomes" id="UP000002457">
    <property type="component" value="Chromosome"/>
</dbReference>
<dbReference type="HOGENOM" id="CLU_3371362_0_0_2"/>
<dbReference type="eggNOG" id="arCOG11926">
    <property type="taxonomic scope" value="Archaea"/>
</dbReference>
<dbReference type="EMBL" id="CP001338">
    <property type="protein sequence ID" value="ACL16222.1"/>
    <property type="molecule type" value="Genomic_DNA"/>
</dbReference>
<gene>
    <name evidence="1" type="ordered locus">Mpal_0862</name>
</gene>
<organism evidence="1 2">
    <name type="scientific">Methanosphaerula palustris (strain ATCC BAA-1556 / DSM 19958 / E1-9c)</name>
    <dbReference type="NCBI Taxonomy" id="521011"/>
    <lineage>
        <taxon>Archaea</taxon>
        <taxon>Methanobacteriati</taxon>
        <taxon>Methanobacteriota</taxon>
        <taxon>Stenosarchaea group</taxon>
        <taxon>Methanomicrobia</taxon>
        <taxon>Methanomicrobiales</taxon>
        <taxon>Methanoregulaceae</taxon>
        <taxon>Methanosphaerula</taxon>
    </lineage>
</organism>
<proteinExistence type="predicted"/>